<dbReference type="Pfam" id="PF02290">
    <property type="entry name" value="SRP14"/>
    <property type="match status" value="1"/>
</dbReference>
<dbReference type="SUPFAM" id="SSF54762">
    <property type="entry name" value="Signal recognition particle alu RNA binding heterodimer, SRP9/14"/>
    <property type="match status" value="1"/>
</dbReference>
<dbReference type="InterPro" id="IPR009018">
    <property type="entry name" value="Signal_recog_particle_SRP9/14"/>
</dbReference>
<dbReference type="InterPro" id="IPR003210">
    <property type="entry name" value="Signal_recog_particle_SRP14"/>
</dbReference>
<dbReference type="AlphaFoldDB" id="A0A0L7R1G9"/>
<dbReference type="OrthoDB" id="19209at2759"/>
<evidence type="ECO:0000256" key="5">
    <source>
        <dbReference type="ARBA" id="ARBA00022884"/>
    </source>
</evidence>
<evidence type="ECO:0000256" key="6">
    <source>
        <dbReference type="ARBA" id="ARBA00023135"/>
    </source>
</evidence>
<proteinExistence type="inferred from homology"/>
<accession>A0A0L7R1G9</accession>
<keyword evidence="10" id="KW-1185">Reference proteome</keyword>
<dbReference type="Proteomes" id="UP000053825">
    <property type="component" value="Unassembled WGS sequence"/>
</dbReference>
<dbReference type="STRING" id="597456.A0A0L7R1G9"/>
<evidence type="ECO:0000256" key="1">
    <source>
        <dbReference type="ARBA" id="ARBA00004496"/>
    </source>
</evidence>
<comment type="similarity">
    <text evidence="2 8">Belongs to the SRP14 family.</text>
</comment>
<evidence type="ECO:0000313" key="10">
    <source>
        <dbReference type="Proteomes" id="UP000053825"/>
    </source>
</evidence>
<dbReference type="GO" id="GO:0030942">
    <property type="term" value="F:endoplasmic reticulum signal peptide binding"/>
    <property type="evidence" value="ECO:0007669"/>
    <property type="project" value="UniProtKB-UniRule"/>
</dbReference>
<evidence type="ECO:0000256" key="2">
    <source>
        <dbReference type="ARBA" id="ARBA00010349"/>
    </source>
</evidence>
<dbReference type="GO" id="GO:0006614">
    <property type="term" value="P:SRP-dependent cotranslational protein targeting to membrane"/>
    <property type="evidence" value="ECO:0007669"/>
    <property type="project" value="UniProtKB-UniRule"/>
</dbReference>
<dbReference type="GO" id="GO:0008312">
    <property type="term" value="F:7S RNA binding"/>
    <property type="evidence" value="ECO:0007669"/>
    <property type="project" value="UniProtKB-UniRule"/>
</dbReference>
<evidence type="ECO:0000256" key="8">
    <source>
        <dbReference type="RuleBase" id="RU368100"/>
    </source>
</evidence>
<dbReference type="Gene3D" id="3.30.720.10">
    <property type="entry name" value="Signal recognition particle alu RNA binding heterodimer, srp9/1"/>
    <property type="match status" value="1"/>
</dbReference>
<sequence>FLVELTRLFDKSRLSGSVVLTIKRFNGHNKPVPREGRPPLPTPSEFLCLVRATLRSKKISTVIHSKDVNKFQQAYWNLLKSNVNGLKKLKKIKSAKPKVH</sequence>
<evidence type="ECO:0000313" key="9">
    <source>
        <dbReference type="EMBL" id="KOC64692.1"/>
    </source>
</evidence>
<gene>
    <name evidence="9" type="ORF">WH47_00195</name>
</gene>
<keyword evidence="6 8" id="KW-0733">Signal recognition particle</keyword>
<reference evidence="9 10" key="1">
    <citation type="submission" date="2015-07" db="EMBL/GenBank/DDBJ databases">
        <title>The genome of Habropoda laboriosa.</title>
        <authorList>
            <person name="Pan H."/>
            <person name="Kapheim K."/>
        </authorList>
    </citation>
    <scope>NUCLEOTIDE SEQUENCE [LARGE SCALE GENOMIC DNA]</scope>
    <source>
        <strain evidence="9">0110345459</strain>
    </source>
</reference>
<keyword evidence="7 8" id="KW-0687">Ribonucleoprotein</keyword>
<keyword evidence="5 8" id="KW-0694">RNA-binding</keyword>
<name>A0A0L7R1G9_9HYME</name>
<keyword evidence="4 8" id="KW-0963">Cytoplasm</keyword>
<feature type="non-terminal residue" evidence="9">
    <location>
        <position position="1"/>
    </location>
</feature>
<dbReference type="PANTHER" id="PTHR12013">
    <property type="entry name" value="SIGNAL RECOGNITION PARTICLE 14 KD PROTEIN"/>
    <property type="match status" value="1"/>
</dbReference>
<comment type="function">
    <text evidence="8">Component of the signal recognition particle (SRP) complex, a ribonucleoprotein complex that mediates the cotranslational targeting of secretory and membrane proteins to the endoplasmic reticulum (ER). SRP9 together with SRP14 and the Alu portion of the SRP RNA, constitutes the elongation arrest domain of SRP. The complex of SRP9 and SRP14 is required for SRP RNA binding.</text>
</comment>
<comment type="subunit">
    <text evidence="8">Heterodimer with SRP9; binds RNA as heterodimer. Component of a signal recognition particle (SRP) complex that consists of a 7SL RNA molecule of 300 nucleotides and six protein subunits: SRP72, SRP68, SRP54, SRP19, SRP14 and SRP9.</text>
</comment>
<evidence type="ECO:0000256" key="7">
    <source>
        <dbReference type="ARBA" id="ARBA00023274"/>
    </source>
</evidence>
<comment type="subcellular location">
    <subcellularLocation>
        <location evidence="1 8">Cytoplasm</location>
    </subcellularLocation>
</comment>
<dbReference type="GO" id="GO:0005786">
    <property type="term" value="C:signal recognition particle, endoplasmic reticulum targeting"/>
    <property type="evidence" value="ECO:0007669"/>
    <property type="project" value="UniProtKB-UniRule"/>
</dbReference>
<dbReference type="EMBL" id="KQ414667">
    <property type="protein sequence ID" value="KOC64692.1"/>
    <property type="molecule type" value="Genomic_DNA"/>
</dbReference>
<dbReference type="FunFam" id="3.30.720.10:FF:000003">
    <property type="entry name" value="Signal recognition particle 14"/>
    <property type="match status" value="1"/>
</dbReference>
<protein>
    <recommendedName>
        <fullName evidence="3 8">Signal recognition particle 14 kDa protein</fullName>
        <shortName evidence="8">SRP14</shortName>
    </recommendedName>
</protein>
<evidence type="ECO:0000256" key="3">
    <source>
        <dbReference type="ARBA" id="ARBA00017926"/>
    </source>
</evidence>
<evidence type="ECO:0000256" key="4">
    <source>
        <dbReference type="ARBA" id="ARBA00022490"/>
    </source>
</evidence>
<organism evidence="9 10">
    <name type="scientific">Habropoda laboriosa</name>
    <dbReference type="NCBI Taxonomy" id="597456"/>
    <lineage>
        <taxon>Eukaryota</taxon>
        <taxon>Metazoa</taxon>
        <taxon>Ecdysozoa</taxon>
        <taxon>Arthropoda</taxon>
        <taxon>Hexapoda</taxon>
        <taxon>Insecta</taxon>
        <taxon>Pterygota</taxon>
        <taxon>Neoptera</taxon>
        <taxon>Endopterygota</taxon>
        <taxon>Hymenoptera</taxon>
        <taxon>Apocrita</taxon>
        <taxon>Aculeata</taxon>
        <taxon>Apoidea</taxon>
        <taxon>Anthophila</taxon>
        <taxon>Apidae</taxon>
        <taxon>Habropoda</taxon>
    </lineage>
</organism>